<keyword evidence="6" id="KW-0808">Transferase</keyword>
<feature type="binding site" evidence="3">
    <location>
        <position position="180"/>
    </location>
    <ligand>
        <name>ATP</name>
        <dbReference type="ChEBI" id="CHEBI:30616"/>
    </ligand>
</feature>
<organism evidence="6 7">
    <name type="scientific">Trichoderma asperellum</name>
    <name type="common">Filamentous fungus</name>
    <dbReference type="NCBI Taxonomy" id="101201"/>
    <lineage>
        <taxon>Eukaryota</taxon>
        <taxon>Fungi</taxon>
        <taxon>Dikarya</taxon>
        <taxon>Ascomycota</taxon>
        <taxon>Pezizomycotina</taxon>
        <taxon>Sordariomycetes</taxon>
        <taxon>Hypocreomycetidae</taxon>
        <taxon>Hypocreales</taxon>
        <taxon>Hypocreaceae</taxon>
        <taxon>Trichoderma</taxon>
    </lineage>
</organism>
<dbReference type="GO" id="GO:0005737">
    <property type="term" value="C:cytoplasm"/>
    <property type="evidence" value="ECO:0007669"/>
    <property type="project" value="TreeGrafter"/>
</dbReference>
<feature type="compositionally biased region" description="Low complexity" evidence="4">
    <location>
        <begin position="629"/>
        <end position="643"/>
    </location>
</feature>
<dbReference type="Proteomes" id="UP000517252">
    <property type="component" value="Unassembled WGS sequence"/>
</dbReference>
<dbReference type="InterPro" id="IPR008271">
    <property type="entry name" value="Ser/Thr_kinase_AS"/>
</dbReference>
<evidence type="ECO:0000256" key="4">
    <source>
        <dbReference type="SAM" id="MobiDB-lite"/>
    </source>
</evidence>
<feature type="compositionally biased region" description="Polar residues" evidence="4">
    <location>
        <begin position="609"/>
        <end position="622"/>
    </location>
</feature>
<gene>
    <name evidence="6" type="ORF">TASIC1_0009023800</name>
</gene>
<feature type="compositionally biased region" description="Low complexity" evidence="4">
    <location>
        <begin position="855"/>
        <end position="872"/>
    </location>
</feature>
<proteinExistence type="predicted"/>
<dbReference type="CDD" id="cd14003">
    <property type="entry name" value="STKc_AMPK-like"/>
    <property type="match status" value="1"/>
</dbReference>
<dbReference type="Pfam" id="PF00069">
    <property type="entry name" value="Pkinase"/>
    <property type="match status" value="1"/>
</dbReference>
<evidence type="ECO:0000256" key="3">
    <source>
        <dbReference type="PROSITE-ProRule" id="PRU10141"/>
    </source>
</evidence>
<dbReference type="PROSITE" id="PS00107">
    <property type="entry name" value="PROTEIN_KINASE_ATP"/>
    <property type="match status" value="1"/>
</dbReference>
<dbReference type="PROSITE" id="PS00108">
    <property type="entry name" value="PROTEIN_KINASE_ST"/>
    <property type="match status" value="1"/>
</dbReference>
<dbReference type="GO" id="GO:0004674">
    <property type="term" value="F:protein serine/threonine kinase activity"/>
    <property type="evidence" value="ECO:0007669"/>
    <property type="project" value="TreeGrafter"/>
</dbReference>
<feature type="region of interest" description="Disordered" evidence="4">
    <location>
        <begin position="670"/>
        <end position="730"/>
    </location>
</feature>
<sequence>MLKFPNPSSPFADNLASSSCDRSPAGNRFSAQPPRRATRQFGPLQDAASYAILTTSSNALTPPEAEPEPDPEPDAAHTQRGTAELARILKSLCLSIPGTKRARAAGAGRGGMQTAKGKAEALGRKAKLANSYQELLDEFSSNDLKSVGNYTLGRLIGKGSFGKVYLATHKLTNGSKVVLKSANRTDSNLAREIHHHRQFVHPHIARLYEVIVTENLSPSLPYSFAFAHPEKRVNTSTFLGDELYNYLLDHGPLPMPKVQKIFAQLVGAVSYVHMQSCVHRDLKLENILFDTHENVKLVDFGFTREYEGRTNHLQTFCGTICYSAPEMLKGEKYAGEKVDVWSLGIILYALLCGELPFDDDDDNVTRTKILTEEPNFPDHLPVEAIPLIKSLLSKRPILRPGLPEILAHPFLAEHAPAQQAILETKALPPFSTLLEKDCLHRMRSAGVDTDAIIESVMAQKCDALAGWWTLLLEKEERKLRRRERKRKERERDMDKSLHRISVASSRFERMLQDVDEDGGLTKQFIKLGEPAMPRGRGRPDRRSAHYYDLAITDVSYFTAEGSRSNAPQTPDENGRHRSIDSHSIRSVSTTRNYRPIPPPKEGILRSARSRGSTLHLVTTTESLGLGDHSAPPSSQQQDDSSLQKAKKKPSQAIIAHWKNWTHWFIENTTRRRRGHERRTSRSVPDLHKKEGSTKSSNDASPRPQTSKNPNTSSIGANPTAPLPKGVIPNGLVAKTNGSSYGSLRGSVSGPASSTSSTGSVSTTKTPLARGHSPHHSVKVLPATPTGTAFPSNIRLVRMPPAPTMNMYNEGMPSQPQAPGSPNPFGTGVMFAKRKKNLFKGPGLSFGGSHGPMRNAGSGSHSHSRSGSASGLGRHSGEITIQEEDEDHMGGVDEEEEEEEIEEVDAFSPLVGGPGEIIEEQILEDEATTPTAECGSLHKSN</sequence>
<dbReference type="FunFam" id="1.10.510.10:FF:000434">
    <property type="entry name" value="Serine/threonine protein kinase"/>
    <property type="match status" value="1"/>
</dbReference>
<feature type="compositionally biased region" description="Acidic residues" evidence="4">
    <location>
        <begin position="880"/>
        <end position="904"/>
    </location>
</feature>
<feature type="compositionally biased region" description="Polar residues" evidence="4">
    <location>
        <begin position="693"/>
        <end position="716"/>
    </location>
</feature>
<name>A0A6V8QYS1_TRIAP</name>
<dbReference type="InterPro" id="IPR011009">
    <property type="entry name" value="Kinase-like_dom_sf"/>
</dbReference>
<accession>A0A6V8QYS1</accession>
<feature type="compositionally biased region" description="Polar residues" evidence="4">
    <location>
        <begin position="561"/>
        <end position="571"/>
    </location>
</feature>
<feature type="compositionally biased region" description="Basic and acidic residues" evidence="4">
    <location>
        <begin position="572"/>
        <end position="583"/>
    </location>
</feature>
<feature type="region of interest" description="Disordered" evidence="4">
    <location>
        <begin position="1"/>
        <end position="81"/>
    </location>
</feature>
<feature type="region of interest" description="Disordered" evidence="4">
    <location>
        <begin position="921"/>
        <end position="940"/>
    </location>
</feature>
<evidence type="ECO:0000256" key="1">
    <source>
        <dbReference type="ARBA" id="ARBA00022741"/>
    </source>
</evidence>
<dbReference type="OrthoDB" id="942095at2759"/>
<feature type="region of interest" description="Disordered" evidence="4">
    <location>
        <begin position="742"/>
        <end position="792"/>
    </location>
</feature>
<reference evidence="6 7" key="1">
    <citation type="submission" date="2020-07" db="EMBL/GenBank/DDBJ databases">
        <title>Trichoderma asperellum IC-1 whole genome shotgun sequence.</title>
        <authorList>
            <person name="Kanamasa S."/>
            <person name="Takahashi H."/>
        </authorList>
    </citation>
    <scope>NUCLEOTIDE SEQUENCE [LARGE SCALE GENOMIC DNA]</scope>
    <source>
        <strain evidence="6 7">IC-1</strain>
    </source>
</reference>
<dbReference type="SUPFAM" id="SSF56112">
    <property type="entry name" value="Protein kinase-like (PK-like)"/>
    <property type="match status" value="1"/>
</dbReference>
<keyword evidence="6" id="KW-0418">Kinase</keyword>
<keyword evidence="1 3" id="KW-0547">Nucleotide-binding</keyword>
<dbReference type="GO" id="GO:0005524">
    <property type="term" value="F:ATP binding"/>
    <property type="evidence" value="ECO:0007669"/>
    <property type="project" value="UniProtKB-UniRule"/>
</dbReference>
<evidence type="ECO:0000313" key="6">
    <source>
        <dbReference type="EMBL" id="GFP57901.1"/>
    </source>
</evidence>
<evidence type="ECO:0000259" key="5">
    <source>
        <dbReference type="PROSITE" id="PS50011"/>
    </source>
</evidence>
<protein>
    <submittedName>
        <fullName evidence="6">Serine/threonine-protein kinase ppk16</fullName>
    </submittedName>
</protein>
<dbReference type="GO" id="GO:0035556">
    <property type="term" value="P:intracellular signal transduction"/>
    <property type="evidence" value="ECO:0007669"/>
    <property type="project" value="TreeGrafter"/>
</dbReference>
<feature type="compositionally biased region" description="Polar residues" evidence="4">
    <location>
        <begin position="9"/>
        <end position="21"/>
    </location>
</feature>
<evidence type="ECO:0000256" key="2">
    <source>
        <dbReference type="ARBA" id="ARBA00022840"/>
    </source>
</evidence>
<keyword evidence="2 3" id="KW-0067">ATP-binding</keyword>
<dbReference type="InterPro" id="IPR017441">
    <property type="entry name" value="Protein_kinase_ATP_BS"/>
</dbReference>
<dbReference type="AlphaFoldDB" id="A0A6V8QYS1"/>
<dbReference type="PANTHER" id="PTHR24346:SF110">
    <property type="entry name" value="NON-SPECIFIC SERINE_THREONINE PROTEIN KINASE"/>
    <property type="match status" value="1"/>
</dbReference>
<dbReference type="InterPro" id="IPR000719">
    <property type="entry name" value="Prot_kinase_dom"/>
</dbReference>
<feature type="domain" description="Protein kinase" evidence="5">
    <location>
        <begin position="150"/>
        <end position="411"/>
    </location>
</feature>
<feature type="region of interest" description="Disordered" evidence="4">
    <location>
        <begin position="841"/>
        <end position="913"/>
    </location>
</feature>
<comment type="caution">
    <text evidence="6">The sequence shown here is derived from an EMBL/GenBank/DDBJ whole genome shotgun (WGS) entry which is preliminary data.</text>
</comment>
<dbReference type="PANTHER" id="PTHR24346">
    <property type="entry name" value="MAP/MICROTUBULE AFFINITY-REGULATING KINASE"/>
    <property type="match status" value="1"/>
</dbReference>
<dbReference type="EMBL" id="BLZH01000009">
    <property type="protein sequence ID" value="GFP57901.1"/>
    <property type="molecule type" value="Genomic_DNA"/>
</dbReference>
<dbReference type="SMART" id="SM00220">
    <property type="entry name" value="S_TKc"/>
    <property type="match status" value="1"/>
</dbReference>
<feature type="compositionally biased region" description="Low complexity" evidence="4">
    <location>
        <begin position="746"/>
        <end position="766"/>
    </location>
</feature>
<feature type="compositionally biased region" description="Basic residues" evidence="4">
    <location>
        <begin position="670"/>
        <end position="680"/>
    </location>
</feature>
<dbReference type="PROSITE" id="PS50011">
    <property type="entry name" value="PROTEIN_KINASE_DOM"/>
    <property type="match status" value="1"/>
</dbReference>
<evidence type="ECO:0000313" key="7">
    <source>
        <dbReference type="Proteomes" id="UP000517252"/>
    </source>
</evidence>
<feature type="region of interest" description="Disordered" evidence="4">
    <location>
        <begin position="559"/>
        <end position="651"/>
    </location>
</feature>
<dbReference type="Gene3D" id="1.10.510.10">
    <property type="entry name" value="Transferase(Phosphotransferase) domain 1"/>
    <property type="match status" value="1"/>
</dbReference>